<evidence type="ECO:0000313" key="3">
    <source>
        <dbReference type="Proteomes" id="UP000095751"/>
    </source>
</evidence>
<organism evidence="2 3">
    <name type="scientific">Fragilariopsis cylindrus CCMP1102</name>
    <dbReference type="NCBI Taxonomy" id="635003"/>
    <lineage>
        <taxon>Eukaryota</taxon>
        <taxon>Sar</taxon>
        <taxon>Stramenopiles</taxon>
        <taxon>Ochrophyta</taxon>
        <taxon>Bacillariophyta</taxon>
        <taxon>Bacillariophyceae</taxon>
        <taxon>Bacillariophycidae</taxon>
        <taxon>Bacillariales</taxon>
        <taxon>Bacillariaceae</taxon>
        <taxon>Fragilariopsis</taxon>
    </lineage>
</organism>
<dbReference type="InterPro" id="IPR000782">
    <property type="entry name" value="FAS1_domain"/>
</dbReference>
<dbReference type="FunFam" id="2.30.180.10:FF:000032">
    <property type="entry name" value="Fasciclin domain-containing protein, putative"/>
    <property type="match status" value="2"/>
</dbReference>
<dbReference type="KEGG" id="fcy:FRACYDRAFT_181823"/>
<dbReference type="PROSITE" id="PS50213">
    <property type="entry name" value="FAS1"/>
    <property type="match status" value="2"/>
</dbReference>
<dbReference type="EMBL" id="KV784355">
    <property type="protein sequence ID" value="OEU19360.1"/>
    <property type="molecule type" value="Genomic_DNA"/>
</dbReference>
<evidence type="ECO:0000313" key="2">
    <source>
        <dbReference type="EMBL" id="OEU19360.1"/>
    </source>
</evidence>
<gene>
    <name evidence="2" type="ORF">FRACYDRAFT_181823</name>
</gene>
<dbReference type="InterPro" id="IPR050904">
    <property type="entry name" value="Adhesion/Biosynth-related"/>
</dbReference>
<dbReference type="InParanoid" id="A0A1E7FMG9"/>
<proteinExistence type="predicted"/>
<dbReference type="Pfam" id="PF02469">
    <property type="entry name" value="Fasciclin"/>
    <property type="match status" value="2"/>
</dbReference>
<feature type="domain" description="FAS1" evidence="1">
    <location>
        <begin position="142"/>
        <end position="271"/>
    </location>
</feature>
<name>A0A1E7FMG9_9STRA</name>
<dbReference type="InterPro" id="IPR036378">
    <property type="entry name" value="FAS1_dom_sf"/>
</dbReference>
<keyword evidence="3" id="KW-1185">Reference proteome</keyword>
<reference evidence="2 3" key="1">
    <citation type="submission" date="2016-09" db="EMBL/GenBank/DDBJ databases">
        <title>Extensive genetic diversity and differential bi-allelic expression allows diatom success in the polar Southern Ocean.</title>
        <authorList>
            <consortium name="DOE Joint Genome Institute"/>
            <person name="Mock T."/>
            <person name="Otillar R.P."/>
            <person name="Strauss J."/>
            <person name="Dupont C."/>
            <person name="Frickenhaus S."/>
            <person name="Maumus F."/>
            <person name="Mcmullan M."/>
            <person name="Sanges R."/>
            <person name="Schmutz J."/>
            <person name="Toseland A."/>
            <person name="Valas R."/>
            <person name="Veluchamy A."/>
            <person name="Ward B.J."/>
            <person name="Allen A."/>
            <person name="Barry K."/>
            <person name="Falciatore A."/>
            <person name="Ferrante M."/>
            <person name="Fortunato A.E."/>
            <person name="Gloeckner G."/>
            <person name="Gruber A."/>
            <person name="Hipkin R."/>
            <person name="Janech M."/>
            <person name="Kroth P."/>
            <person name="Leese F."/>
            <person name="Lindquist E."/>
            <person name="Lyon B.R."/>
            <person name="Martin J."/>
            <person name="Mayer C."/>
            <person name="Parker M."/>
            <person name="Quesneville H."/>
            <person name="Raymond J."/>
            <person name="Uhlig C."/>
            <person name="Valentin K.U."/>
            <person name="Worden A.Z."/>
            <person name="Armbrust E.V."/>
            <person name="Bowler C."/>
            <person name="Green B."/>
            <person name="Moulton V."/>
            <person name="Van Oosterhout C."/>
            <person name="Grigoriev I."/>
        </authorList>
    </citation>
    <scope>NUCLEOTIDE SEQUENCE [LARGE SCALE GENOMIC DNA]</scope>
    <source>
        <strain evidence="2 3">CCMP1102</strain>
    </source>
</reference>
<dbReference type="OrthoDB" id="286301at2759"/>
<dbReference type="PANTHER" id="PTHR10900:SF77">
    <property type="entry name" value="FI19380P1"/>
    <property type="match status" value="1"/>
</dbReference>
<feature type="non-terminal residue" evidence="2">
    <location>
        <position position="1"/>
    </location>
</feature>
<feature type="domain" description="FAS1" evidence="1">
    <location>
        <begin position="1"/>
        <end position="136"/>
    </location>
</feature>
<sequence>IVVDPDNFSSLLGYFSQADLVDTLSNGQGITLFAPTNDAFKTLTGAASDVEVNLKTEEWQNHLEDLLYHHVLPTVVPSSDITDGLSVTTLNEDDIYFTVSTTNGGGTGIFVNTDAEVVEADIDAINGIIHAIDDVILPSWFSNSIMKLAEGTSDLSTLVDLVVQAGFSGTLSEAGPYTVFAPTNAAFLDSLFGGGTSISADQLSSILTYHVLKGIYADTDLRDGLILTTLQGEKLTFKSTKENGEFVNDKRIIIPNILANNGIIHIIDGVLIQEG</sequence>
<evidence type="ECO:0000259" key="1">
    <source>
        <dbReference type="PROSITE" id="PS50213"/>
    </source>
</evidence>
<dbReference type="SMART" id="SM00554">
    <property type="entry name" value="FAS1"/>
    <property type="match status" value="2"/>
</dbReference>
<accession>A0A1E7FMG9</accession>
<dbReference type="AlphaFoldDB" id="A0A1E7FMG9"/>
<dbReference type="SUPFAM" id="SSF82153">
    <property type="entry name" value="FAS1 domain"/>
    <property type="match status" value="2"/>
</dbReference>
<dbReference type="Proteomes" id="UP000095751">
    <property type="component" value="Unassembled WGS sequence"/>
</dbReference>
<protein>
    <submittedName>
        <fullName evidence="2">Beta-Ig-H3/fasciclin</fullName>
    </submittedName>
</protein>
<dbReference type="Gene3D" id="2.30.180.10">
    <property type="entry name" value="FAS1 domain"/>
    <property type="match status" value="2"/>
</dbReference>
<dbReference type="PANTHER" id="PTHR10900">
    <property type="entry name" value="PERIOSTIN-RELATED"/>
    <property type="match status" value="1"/>
</dbReference>
<dbReference type="GO" id="GO:0005615">
    <property type="term" value="C:extracellular space"/>
    <property type="evidence" value="ECO:0007669"/>
    <property type="project" value="TreeGrafter"/>
</dbReference>